<name>A0ABU7DBG9_9TELE</name>
<reference evidence="1 2" key="1">
    <citation type="submission" date="2021-06" db="EMBL/GenBank/DDBJ databases">
        <authorList>
            <person name="Palmer J.M."/>
        </authorList>
    </citation>
    <scope>NUCLEOTIDE SEQUENCE [LARGE SCALE GENOMIC DNA]</scope>
    <source>
        <strain evidence="1 2">CL_MEX2019</strain>
        <tissue evidence="1">Muscle</tissue>
    </source>
</reference>
<proteinExistence type="predicted"/>
<accession>A0ABU7DBG9</accession>
<protein>
    <submittedName>
        <fullName evidence="1">Uncharacterized protein</fullName>
    </submittedName>
</protein>
<sequence length="110" mass="12742">MQGNMVVHYSRASVSVFLVEHWRVWWQQWKRVHDVPMNTPVSWSERIDLAQWPHGKAATLSCPPSWQHTCYFSTPFFSLYPPHSTAVIRLAQLCCSLGNQAKDLPFQTKA</sequence>
<comment type="caution">
    <text evidence="1">The sequence shown here is derived from an EMBL/GenBank/DDBJ whole genome shotgun (WGS) entry which is preliminary data.</text>
</comment>
<dbReference type="EMBL" id="JAHUTJ010018384">
    <property type="protein sequence ID" value="MED6271495.1"/>
    <property type="molecule type" value="Genomic_DNA"/>
</dbReference>
<organism evidence="1 2">
    <name type="scientific">Characodon lateralis</name>
    <dbReference type="NCBI Taxonomy" id="208331"/>
    <lineage>
        <taxon>Eukaryota</taxon>
        <taxon>Metazoa</taxon>
        <taxon>Chordata</taxon>
        <taxon>Craniata</taxon>
        <taxon>Vertebrata</taxon>
        <taxon>Euteleostomi</taxon>
        <taxon>Actinopterygii</taxon>
        <taxon>Neopterygii</taxon>
        <taxon>Teleostei</taxon>
        <taxon>Neoteleostei</taxon>
        <taxon>Acanthomorphata</taxon>
        <taxon>Ovalentaria</taxon>
        <taxon>Atherinomorphae</taxon>
        <taxon>Cyprinodontiformes</taxon>
        <taxon>Goodeidae</taxon>
        <taxon>Characodon</taxon>
    </lineage>
</organism>
<gene>
    <name evidence="1" type="ORF">CHARACLAT_020828</name>
</gene>
<dbReference type="Proteomes" id="UP001352852">
    <property type="component" value="Unassembled WGS sequence"/>
</dbReference>
<evidence type="ECO:0000313" key="1">
    <source>
        <dbReference type="EMBL" id="MED6271495.1"/>
    </source>
</evidence>
<evidence type="ECO:0000313" key="2">
    <source>
        <dbReference type="Proteomes" id="UP001352852"/>
    </source>
</evidence>
<keyword evidence="2" id="KW-1185">Reference proteome</keyword>